<accession>A0A0N5AX36</accession>
<feature type="coiled-coil region" evidence="1">
    <location>
        <begin position="302"/>
        <end position="367"/>
    </location>
</feature>
<organism evidence="5 6">
    <name type="scientific">Syphacia muris</name>
    <dbReference type="NCBI Taxonomy" id="451379"/>
    <lineage>
        <taxon>Eukaryota</taxon>
        <taxon>Metazoa</taxon>
        <taxon>Ecdysozoa</taxon>
        <taxon>Nematoda</taxon>
        <taxon>Chromadorea</taxon>
        <taxon>Rhabditida</taxon>
        <taxon>Spirurina</taxon>
        <taxon>Oxyuridomorpha</taxon>
        <taxon>Oxyuroidea</taxon>
        <taxon>Oxyuridae</taxon>
        <taxon>Syphacia</taxon>
    </lineage>
</organism>
<dbReference type="Pfam" id="PF12130">
    <property type="entry name" value="bMERB_dom"/>
    <property type="match status" value="1"/>
</dbReference>
<keyword evidence="1" id="KW-0175">Coiled coil</keyword>
<proteinExistence type="predicted"/>
<dbReference type="InterPro" id="IPR022735">
    <property type="entry name" value="bMERB_dom"/>
</dbReference>
<feature type="domain" description="Calponin-homology (CH)" evidence="2">
    <location>
        <begin position="147"/>
        <end position="261"/>
    </location>
</feature>
<evidence type="ECO:0000259" key="4">
    <source>
        <dbReference type="PROSITE" id="PS51848"/>
    </source>
</evidence>
<dbReference type="WBParaSite" id="SMUV_0000950401-mRNA-1">
    <property type="protein sequence ID" value="SMUV_0000950401-mRNA-1"/>
    <property type="gene ID" value="SMUV_0000950401"/>
</dbReference>
<dbReference type="Pfam" id="PF10358">
    <property type="entry name" value="NT-C2"/>
    <property type="match status" value="1"/>
</dbReference>
<evidence type="ECO:0000313" key="6">
    <source>
        <dbReference type="WBParaSite" id="SMUV_0000950401-mRNA-1"/>
    </source>
</evidence>
<sequence>MSLVWRKIQRANKKSSKYLFTITPQELLIVGTSKLEPESVVLVCMHRRRRIESKQRKWEGNFADPHRSLMVWPATASDPLRIETTLYGDTATGEFDDKDWTVVVEEITHKHKRHPIAAINLNMRLFIQNSSETKAELKLKLRPLRSDIIQCLLQALITSHLISDNENFMINLFRKSFRSGLGFCAILHKYRPNLIGEYDNLSFSDRGRKANFAKAISAARILGVEKLVRNPLPSTFDRVRRYGSMRSQELAETVAKMAGLSVCTVLCDFLLAAATSDEEENLLKEHMQLLVEKDGLVRRGESLNVLEQLANVESEIANLQKELGLYKFPSDSIDKMMEDLVELVNRKDQLSQKLIALEAEDEEMDDRNRRTLEVAAHFKRGYEQPISASKRLITWFRS</sequence>
<keyword evidence="5" id="KW-1185">Reference proteome</keyword>
<dbReference type="PANTHER" id="PTHR23167:SF46">
    <property type="entry name" value="EPS15 HOMOLOGY DOMAIN CONTAINING PROTEIN-BINDING PROTEIN 1, ISOFORM F"/>
    <property type="match status" value="1"/>
</dbReference>
<dbReference type="STRING" id="451379.A0A0N5AX36"/>
<dbReference type="PROSITE" id="PS51840">
    <property type="entry name" value="C2_NT"/>
    <property type="match status" value="1"/>
</dbReference>
<evidence type="ECO:0000259" key="2">
    <source>
        <dbReference type="PROSITE" id="PS50021"/>
    </source>
</evidence>
<evidence type="ECO:0000313" key="5">
    <source>
        <dbReference type="Proteomes" id="UP000046393"/>
    </source>
</evidence>
<dbReference type="InterPro" id="IPR050540">
    <property type="entry name" value="F-actin_Monoox_Mical"/>
</dbReference>
<dbReference type="Gene3D" id="1.10.418.10">
    <property type="entry name" value="Calponin-like domain"/>
    <property type="match status" value="1"/>
</dbReference>
<dbReference type="Proteomes" id="UP000046393">
    <property type="component" value="Unplaced"/>
</dbReference>
<dbReference type="InterPro" id="IPR001715">
    <property type="entry name" value="CH_dom"/>
</dbReference>
<dbReference type="InterPro" id="IPR019448">
    <property type="entry name" value="NT-C2"/>
</dbReference>
<dbReference type="InterPro" id="IPR036872">
    <property type="entry name" value="CH_dom_sf"/>
</dbReference>
<evidence type="ECO:0000259" key="3">
    <source>
        <dbReference type="PROSITE" id="PS51840"/>
    </source>
</evidence>
<evidence type="ECO:0000256" key="1">
    <source>
        <dbReference type="SAM" id="Coils"/>
    </source>
</evidence>
<dbReference type="SUPFAM" id="SSF47576">
    <property type="entry name" value="Calponin-homology domain, CH-domain"/>
    <property type="match status" value="1"/>
</dbReference>
<dbReference type="PROSITE" id="PS51848">
    <property type="entry name" value="BMERB"/>
    <property type="match status" value="1"/>
</dbReference>
<feature type="domain" description="BMERB" evidence="4">
    <location>
        <begin position="232"/>
        <end position="370"/>
    </location>
</feature>
<dbReference type="AlphaFoldDB" id="A0A0N5AX36"/>
<dbReference type="PROSITE" id="PS50021">
    <property type="entry name" value="CH"/>
    <property type="match status" value="1"/>
</dbReference>
<name>A0A0N5AX36_9BILA</name>
<feature type="domain" description="C2 NT-type" evidence="3">
    <location>
        <begin position="8"/>
        <end position="161"/>
    </location>
</feature>
<dbReference type="PANTHER" id="PTHR23167">
    <property type="entry name" value="CALPONIN HOMOLOGY DOMAIN-CONTAINING PROTEIN DDB_G0272472-RELATED"/>
    <property type="match status" value="1"/>
</dbReference>
<reference evidence="6" key="1">
    <citation type="submission" date="2017-02" db="UniProtKB">
        <authorList>
            <consortium name="WormBaseParasite"/>
        </authorList>
    </citation>
    <scope>IDENTIFICATION</scope>
</reference>
<protein>
    <submittedName>
        <fullName evidence="6">Calponin-homology (CH) domain-containing protein</fullName>
    </submittedName>
</protein>
<dbReference type="Pfam" id="PF00307">
    <property type="entry name" value="CH"/>
    <property type="match status" value="1"/>
</dbReference>